<organism evidence="2 3">
    <name type="scientific">Nonomuraea maritima</name>
    <dbReference type="NCBI Taxonomy" id="683260"/>
    <lineage>
        <taxon>Bacteria</taxon>
        <taxon>Bacillati</taxon>
        <taxon>Actinomycetota</taxon>
        <taxon>Actinomycetes</taxon>
        <taxon>Streptosporangiales</taxon>
        <taxon>Streptosporangiaceae</taxon>
        <taxon>Nonomuraea</taxon>
    </lineage>
</organism>
<proteinExistence type="predicted"/>
<name>A0A1G9DK15_9ACTN</name>
<evidence type="ECO:0000313" key="3">
    <source>
        <dbReference type="Proteomes" id="UP000198683"/>
    </source>
</evidence>
<feature type="compositionally biased region" description="Polar residues" evidence="1">
    <location>
        <begin position="42"/>
        <end position="51"/>
    </location>
</feature>
<reference evidence="2 3" key="1">
    <citation type="submission" date="2016-10" db="EMBL/GenBank/DDBJ databases">
        <authorList>
            <person name="de Groot N.N."/>
        </authorList>
    </citation>
    <scope>NUCLEOTIDE SEQUENCE [LARGE SCALE GENOMIC DNA]</scope>
    <source>
        <strain evidence="2 3">CGMCC 4.5681</strain>
    </source>
</reference>
<evidence type="ECO:0000256" key="1">
    <source>
        <dbReference type="SAM" id="MobiDB-lite"/>
    </source>
</evidence>
<accession>A0A1G9DK15</accession>
<dbReference type="STRING" id="683260.SAMN05421874_109174"/>
<protein>
    <submittedName>
        <fullName evidence="2">Uncharacterized protein</fullName>
    </submittedName>
</protein>
<keyword evidence="3" id="KW-1185">Reference proteome</keyword>
<dbReference type="Proteomes" id="UP000198683">
    <property type="component" value="Unassembled WGS sequence"/>
</dbReference>
<gene>
    <name evidence="2" type="ORF">SAMN05421874_109174</name>
</gene>
<feature type="compositionally biased region" description="Basic and acidic residues" evidence="1">
    <location>
        <begin position="21"/>
        <end position="37"/>
    </location>
</feature>
<dbReference type="AlphaFoldDB" id="A0A1G9DK15"/>
<sequence length="90" mass="10031">MTRPDRPESPDIEITASAGARELRFEERPDVTVERTARPTGESASGSNRTNLPDEVTTHVTYQDIHIDFRVAARAVHPEDALPSGRHGRR</sequence>
<evidence type="ECO:0000313" key="2">
    <source>
        <dbReference type="EMBL" id="SDK64228.1"/>
    </source>
</evidence>
<dbReference type="OrthoDB" id="3431870at2"/>
<dbReference type="EMBL" id="FNFB01000009">
    <property type="protein sequence ID" value="SDK64228.1"/>
    <property type="molecule type" value="Genomic_DNA"/>
</dbReference>
<dbReference type="RefSeq" id="WP_090766020.1">
    <property type="nucleotide sequence ID" value="NZ_FNFB01000009.1"/>
</dbReference>
<feature type="region of interest" description="Disordered" evidence="1">
    <location>
        <begin position="1"/>
        <end position="54"/>
    </location>
</feature>